<dbReference type="EMBL" id="BAAAPN010000035">
    <property type="protein sequence ID" value="GAA1756175.1"/>
    <property type="molecule type" value="Genomic_DNA"/>
</dbReference>
<proteinExistence type="predicted"/>
<accession>A0ABP4WNL1</accession>
<name>A0ABP4WNL1_9MICO</name>
<feature type="region of interest" description="Disordered" evidence="1">
    <location>
        <begin position="1"/>
        <end position="44"/>
    </location>
</feature>
<gene>
    <name evidence="2" type="ORF">GCM10009810_14890</name>
</gene>
<evidence type="ECO:0000313" key="3">
    <source>
        <dbReference type="Proteomes" id="UP001501475"/>
    </source>
</evidence>
<reference evidence="3" key="1">
    <citation type="journal article" date="2019" name="Int. J. Syst. Evol. Microbiol.">
        <title>The Global Catalogue of Microorganisms (GCM) 10K type strain sequencing project: providing services to taxonomists for standard genome sequencing and annotation.</title>
        <authorList>
            <consortium name="The Broad Institute Genomics Platform"/>
            <consortium name="The Broad Institute Genome Sequencing Center for Infectious Disease"/>
            <person name="Wu L."/>
            <person name="Ma J."/>
        </authorList>
    </citation>
    <scope>NUCLEOTIDE SEQUENCE [LARGE SCALE GENOMIC DNA]</scope>
    <source>
        <strain evidence="3">JCM 15591</strain>
    </source>
</reference>
<dbReference type="Proteomes" id="UP001501475">
    <property type="component" value="Unassembled WGS sequence"/>
</dbReference>
<dbReference type="RefSeq" id="WP_344064252.1">
    <property type="nucleotide sequence ID" value="NZ_BAAAPN010000035.1"/>
</dbReference>
<evidence type="ECO:0000256" key="1">
    <source>
        <dbReference type="SAM" id="MobiDB-lite"/>
    </source>
</evidence>
<evidence type="ECO:0000313" key="2">
    <source>
        <dbReference type="EMBL" id="GAA1756175.1"/>
    </source>
</evidence>
<comment type="caution">
    <text evidence="2">The sequence shown here is derived from an EMBL/GenBank/DDBJ whole genome shotgun (WGS) entry which is preliminary data.</text>
</comment>
<keyword evidence="3" id="KW-1185">Reference proteome</keyword>
<protein>
    <submittedName>
        <fullName evidence="2">Uncharacterized protein</fullName>
    </submittedName>
</protein>
<feature type="compositionally biased region" description="Basic and acidic residues" evidence="1">
    <location>
        <begin position="32"/>
        <end position="44"/>
    </location>
</feature>
<sequence>MSESPNQFGAPNVGDAVTQAKDYARANPDQAHSIDKLEDFIDER</sequence>
<organism evidence="2 3">
    <name type="scientific">Nostocoides vanveenii</name>
    <dbReference type="NCBI Taxonomy" id="330835"/>
    <lineage>
        <taxon>Bacteria</taxon>
        <taxon>Bacillati</taxon>
        <taxon>Actinomycetota</taxon>
        <taxon>Actinomycetes</taxon>
        <taxon>Micrococcales</taxon>
        <taxon>Intrasporangiaceae</taxon>
        <taxon>Nostocoides</taxon>
    </lineage>
</organism>